<dbReference type="GeneID" id="109717402"/>
<comment type="similarity">
    <text evidence="2 8">Belongs to the beta-class carbonic anhydrase family.</text>
</comment>
<sequence length="201" mass="22650">MDPVERLKSGFEHFKKEIYEKKPELFRELAEGQSPQFLVFACSDSRVCPSVVLNFQPGEAFAVRNIANMVPPYDKTKYSGAGAAIEYAVLHLDVKNIVVIGHSRCGGIKGLMSITDDGTTCSHFIEDWVKICSLAKEKVKAAHGELPFQDQCTHCEKEAVNVSLENLKTYPFVKERLEDNKLKLIGAHYDFVSCNFETWEI</sequence>
<dbReference type="EC" id="4.2.1.1" evidence="3 8"/>
<reference evidence="9 10" key="1">
    <citation type="journal article" date="2016" name="DNA Res.">
        <title>The draft genome of MD-2 pineapple using hybrid error correction of long reads.</title>
        <authorList>
            <person name="Redwan R.M."/>
            <person name="Saidin A."/>
            <person name="Kumar S.V."/>
        </authorList>
    </citation>
    <scope>NUCLEOTIDE SEQUENCE [LARGE SCALE GENOMIC DNA]</scope>
    <source>
        <strain evidence="10">cv. MD2</strain>
        <tissue evidence="9">Leaf</tissue>
    </source>
</reference>
<protein>
    <recommendedName>
        <fullName evidence="3 8">Carbonic anhydrase</fullName>
        <ecNumber evidence="3 8">4.2.1.1</ecNumber>
    </recommendedName>
    <alternativeName>
        <fullName evidence="8">Carbonate dehydratase</fullName>
    </alternativeName>
</protein>
<evidence type="ECO:0000256" key="1">
    <source>
        <dbReference type="ARBA" id="ARBA00002904"/>
    </source>
</evidence>
<dbReference type="RefSeq" id="XP_020098766.1">
    <property type="nucleotide sequence ID" value="XM_020243177.1"/>
</dbReference>
<dbReference type="InterPro" id="IPR045066">
    <property type="entry name" value="Beta_CA_cladeB"/>
</dbReference>
<evidence type="ECO:0000256" key="5">
    <source>
        <dbReference type="ARBA" id="ARBA00023239"/>
    </source>
</evidence>
<feature type="binding site" evidence="7">
    <location>
        <position position="42"/>
    </location>
    <ligand>
        <name>Zn(2+)</name>
        <dbReference type="ChEBI" id="CHEBI:29105"/>
    </ligand>
</feature>
<dbReference type="OrthoDB" id="10248475at2759"/>
<feature type="binding site" evidence="7">
    <location>
        <position position="44"/>
    </location>
    <ligand>
        <name>Zn(2+)</name>
        <dbReference type="ChEBI" id="CHEBI:29105"/>
    </ligand>
</feature>
<evidence type="ECO:0000256" key="2">
    <source>
        <dbReference type="ARBA" id="ARBA00006217"/>
    </source>
</evidence>
<dbReference type="FunFam" id="3.40.1050.10:FF:000003">
    <property type="entry name" value="Carbonic anhydrase"/>
    <property type="match status" value="1"/>
</dbReference>
<evidence type="ECO:0000313" key="12">
    <source>
        <dbReference type="RefSeq" id="XP_020098766.1"/>
    </source>
</evidence>
<dbReference type="Proteomes" id="UP000515123">
    <property type="component" value="Linkage group 11"/>
</dbReference>
<dbReference type="SUPFAM" id="SSF53056">
    <property type="entry name" value="beta-carbonic anhydrase, cab"/>
    <property type="match status" value="1"/>
</dbReference>
<dbReference type="GO" id="GO:0004089">
    <property type="term" value="F:carbonate dehydratase activity"/>
    <property type="evidence" value="ECO:0007669"/>
    <property type="project" value="UniProtKB-UniRule"/>
</dbReference>
<keyword evidence="4 7" id="KW-0862">Zinc</keyword>
<dbReference type="STRING" id="4615.A0A199VDP9"/>
<evidence type="ECO:0000313" key="10">
    <source>
        <dbReference type="Proteomes" id="UP000092600"/>
    </source>
</evidence>
<dbReference type="EMBL" id="LSRQ01002154">
    <property type="protein sequence ID" value="OAY75247.1"/>
    <property type="molecule type" value="Genomic_DNA"/>
</dbReference>
<comment type="cofactor">
    <cofactor evidence="7">
        <name>Zn(2+)</name>
        <dbReference type="ChEBI" id="CHEBI:29105"/>
    </cofactor>
    <text evidence="7">Binds 1 zinc ion per subunit.</text>
</comment>
<evidence type="ECO:0000313" key="11">
    <source>
        <dbReference type="Proteomes" id="UP000515123"/>
    </source>
</evidence>
<dbReference type="InterPro" id="IPR001765">
    <property type="entry name" value="Carbonic_anhydrase"/>
</dbReference>
<evidence type="ECO:0000256" key="7">
    <source>
        <dbReference type="PIRSR" id="PIRSR601765-1"/>
    </source>
</evidence>
<dbReference type="Proteomes" id="UP000092600">
    <property type="component" value="Unassembled WGS sequence"/>
</dbReference>
<feature type="binding site" evidence="7">
    <location>
        <position position="102"/>
    </location>
    <ligand>
        <name>Zn(2+)</name>
        <dbReference type="ChEBI" id="CHEBI:29105"/>
    </ligand>
</feature>
<gene>
    <name evidence="12" type="primary">LOC109717402</name>
    <name evidence="9" type="ORF">ACMD2_11133</name>
</gene>
<keyword evidence="5 8" id="KW-0456">Lyase</keyword>
<dbReference type="PANTHER" id="PTHR11002:SF56">
    <property type="entry name" value="BETA CARBONIC ANHYDRASE 2, CHLOROPLASTIC"/>
    <property type="match status" value="1"/>
</dbReference>
<dbReference type="Gramene" id="Aco005402.1.mrna1">
    <property type="protein sequence ID" value="Aco005402.1.mrna1"/>
    <property type="gene ID" value="Aco005402.1.path1"/>
</dbReference>
<comment type="catalytic activity">
    <reaction evidence="6 8">
        <text>hydrogencarbonate + H(+) = CO2 + H2O</text>
        <dbReference type="Rhea" id="RHEA:10748"/>
        <dbReference type="ChEBI" id="CHEBI:15377"/>
        <dbReference type="ChEBI" id="CHEBI:15378"/>
        <dbReference type="ChEBI" id="CHEBI:16526"/>
        <dbReference type="ChEBI" id="CHEBI:17544"/>
        <dbReference type="EC" id="4.2.1.1"/>
    </reaction>
</comment>
<organism evidence="9 10">
    <name type="scientific">Ananas comosus</name>
    <name type="common">Pineapple</name>
    <name type="synonym">Ananas ananas</name>
    <dbReference type="NCBI Taxonomy" id="4615"/>
    <lineage>
        <taxon>Eukaryota</taxon>
        <taxon>Viridiplantae</taxon>
        <taxon>Streptophyta</taxon>
        <taxon>Embryophyta</taxon>
        <taxon>Tracheophyta</taxon>
        <taxon>Spermatophyta</taxon>
        <taxon>Magnoliopsida</taxon>
        <taxon>Liliopsida</taxon>
        <taxon>Poales</taxon>
        <taxon>Bromeliaceae</taxon>
        <taxon>Bromelioideae</taxon>
        <taxon>Ananas</taxon>
    </lineage>
</organism>
<dbReference type="PROSITE" id="PS00704">
    <property type="entry name" value="PROK_CO2_ANHYDRASE_1"/>
    <property type="match status" value="1"/>
</dbReference>
<comment type="function">
    <text evidence="1 8">Reversible hydration of carbon dioxide.</text>
</comment>
<dbReference type="Gene3D" id="3.40.1050.10">
    <property type="entry name" value="Carbonic anhydrase"/>
    <property type="match status" value="1"/>
</dbReference>
<dbReference type="PANTHER" id="PTHR11002">
    <property type="entry name" value="CARBONIC ANHYDRASE"/>
    <property type="match status" value="1"/>
</dbReference>
<name>A0A199VDP9_ANACO</name>
<dbReference type="Pfam" id="PF00484">
    <property type="entry name" value="Pro_CA"/>
    <property type="match status" value="1"/>
</dbReference>
<dbReference type="AlphaFoldDB" id="A0A199VDP9"/>
<proteinExistence type="inferred from homology"/>
<dbReference type="InterPro" id="IPR036874">
    <property type="entry name" value="Carbonic_anhydrase_sf"/>
</dbReference>
<evidence type="ECO:0000313" key="9">
    <source>
        <dbReference type="EMBL" id="OAY75247.1"/>
    </source>
</evidence>
<evidence type="ECO:0000256" key="4">
    <source>
        <dbReference type="ARBA" id="ARBA00022833"/>
    </source>
</evidence>
<dbReference type="InterPro" id="IPR015892">
    <property type="entry name" value="Carbonic_anhydrase_CS"/>
</dbReference>
<dbReference type="CDD" id="cd00884">
    <property type="entry name" value="beta_CA_cladeB"/>
    <property type="match status" value="1"/>
</dbReference>
<dbReference type="PROSITE" id="PS00705">
    <property type="entry name" value="PROK_CO2_ANHYDRASE_2"/>
    <property type="match status" value="1"/>
</dbReference>
<dbReference type="GO" id="GO:0015976">
    <property type="term" value="P:carbon utilization"/>
    <property type="evidence" value="ECO:0007669"/>
    <property type="project" value="InterPro"/>
</dbReference>
<keyword evidence="11" id="KW-1185">Reference proteome</keyword>
<accession>A0A199VDP9</accession>
<feature type="binding site" evidence="7">
    <location>
        <position position="105"/>
    </location>
    <ligand>
        <name>Zn(2+)</name>
        <dbReference type="ChEBI" id="CHEBI:29105"/>
    </ligand>
</feature>
<dbReference type="SMR" id="A0A199VDP9"/>
<keyword evidence="7" id="KW-0479">Metal-binding</keyword>
<evidence type="ECO:0000256" key="3">
    <source>
        <dbReference type="ARBA" id="ARBA00012925"/>
    </source>
</evidence>
<evidence type="ECO:0000256" key="8">
    <source>
        <dbReference type="RuleBase" id="RU003956"/>
    </source>
</evidence>
<reference evidence="12" key="2">
    <citation type="submission" date="2025-04" db="UniProtKB">
        <authorList>
            <consortium name="RefSeq"/>
        </authorList>
    </citation>
    <scope>IDENTIFICATION</scope>
    <source>
        <tissue evidence="12">Leaf</tissue>
    </source>
</reference>
<evidence type="ECO:0000256" key="6">
    <source>
        <dbReference type="ARBA" id="ARBA00048348"/>
    </source>
</evidence>
<dbReference type="GO" id="GO:0008270">
    <property type="term" value="F:zinc ion binding"/>
    <property type="evidence" value="ECO:0007669"/>
    <property type="project" value="UniProtKB-UniRule"/>
</dbReference>
<dbReference type="SMART" id="SM00947">
    <property type="entry name" value="Pro_CA"/>
    <property type="match status" value="1"/>
</dbReference>